<dbReference type="AlphaFoldDB" id="E6VTE0"/>
<evidence type="ECO:0000256" key="1">
    <source>
        <dbReference type="ARBA" id="ARBA00022448"/>
    </source>
</evidence>
<comment type="function">
    <text evidence="5">Part of the ABC transporter complex HmuTUV involved in hemin import. Responsible for energy coupling to the transport system.</text>
</comment>
<dbReference type="InterPro" id="IPR027417">
    <property type="entry name" value="P-loop_NTPase"/>
</dbReference>
<evidence type="ECO:0000256" key="3">
    <source>
        <dbReference type="ARBA" id="ARBA00022840"/>
    </source>
</evidence>
<accession>E6VTE0</accession>
<gene>
    <name evidence="7" type="ordered locus">Daes_2293</name>
</gene>
<dbReference type="FunFam" id="3.40.50.300:FF:000134">
    <property type="entry name" value="Iron-enterobactin ABC transporter ATP-binding protein"/>
    <property type="match status" value="1"/>
</dbReference>
<proteinExistence type="predicted"/>
<dbReference type="GO" id="GO:0005524">
    <property type="term" value="F:ATP binding"/>
    <property type="evidence" value="ECO:0007669"/>
    <property type="project" value="UniProtKB-KW"/>
</dbReference>
<keyword evidence="2" id="KW-0547">Nucleotide-binding</keyword>
<keyword evidence="8" id="KW-1185">Reference proteome</keyword>
<evidence type="ECO:0000259" key="6">
    <source>
        <dbReference type="PROSITE" id="PS50893"/>
    </source>
</evidence>
<sequence length="264" mass="27574" precursor="true">MTEAVTYTARALGFAHGPTPVLRGLDLEFGPGLFHAVVGPNGSGKSTLLDLLAGFKSPSSGSVLINGAPVSEVRPAAMARLTALVPQGFDCNFPFTVRATVLMGRHPHIPRFSRPSDADMAAVSSAMEATDVAHLASRTLAELSGGERQRTVVARALAQATPGLLLDEPTSSMDIRHGLAVMAELGRLARQDGRTVVAVLHDLNLAATCCDRIVMLAHGAVHTQGSPDATLTPETIRAVFGVRALVSRSGSGPMTIAYDPKDHA</sequence>
<evidence type="ECO:0000256" key="4">
    <source>
        <dbReference type="ARBA" id="ARBA00022967"/>
    </source>
</evidence>
<reference evidence="8" key="1">
    <citation type="submission" date="2010-12" db="EMBL/GenBank/DDBJ databases">
        <title>Complete sequence of Desulfovibrio aespoeensis Aspo-2.</title>
        <authorList>
            <consortium name="US DOE Joint Genome Institute"/>
            <person name="Lucas S."/>
            <person name="Copeland A."/>
            <person name="Lapidus A."/>
            <person name="Cheng J.-F."/>
            <person name="Goodwin L."/>
            <person name="Pitluck S."/>
            <person name="Chertkov O."/>
            <person name="Misra M."/>
            <person name="Detter J.C."/>
            <person name="Han C."/>
            <person name="Tapia R."/>
            <person name="Land M."/>
            <person name="Hauser L."/>
            <person name="Kyrpides N."/>
            <person name="Ivanova N."/>
            <person name="Ovchinnikova G."/>
            <person name="Pedersen K."/>
            <person name="Jagevall S."/>
            <person name="Hazen T."/>
            <person name="Woyke T."/>
        </authorList>
    </citation>
    <scope>NUCLEOTIDE SEQUENCE [LARGE SCALE GENOMIC DNA]</scope>
    <source>
        <strain evidence="8">ATCC 700646 / DSM 10631 / Aspo-2</strain>
    </source>
</reference>
<dbReference type="SUPFAM" id="SSF52540">
    <property type="entry name" value="P-loop containing nucleoside triphosphate hydrolases"/>
    <property type="match status" value="1"/>
</dbReference>
<evidence type="ECO:0000313" key="7">
    <source>
        <dbReference type="EMBL" id="ADU63299.1"/>
    </source>
</evidence>
<evidence type="ECO:0000313" key="8">
    <source>
        <dbReference type="Proteomes" id="UP000002191"/>
    </source>
</evidence>
<dbReference type="InterPro" id="IPR003439">
    <property type="entry name" value="ABC_transporter-like_ATP-bd"/>
</dbReference>
<dbReference type="HOGENOM" id="CLU_000604_1_11_7"/>
<dbReference type="PANTHER" id="PTHR42794:SF1">
    <property type="entry name" value="HEMIN IMPORT ATP-BINDING PROTEIN HMUV"/>
    <property type="match status" value="1"/>
</dbReference>
<dbReference type="EMBL" id="CP002431">
    <property type="protein sequence ID" value="ADU63299.1"/>
    <property type="molecule type" value="Genomic_DNA"/>
</dbReference>
<dbReference type="OrthoDB" id="9809450at2"/>
<organism evidence="7 8">
    <name type="scientific">Pseudodesulfovibrio aespoeensis (strain ATCC 700646 / DSM 10631 / Aspo-2)</name>
    <name type="common">Desulfovibrio aespoeensis</name>
    <dbReference type="NCBI Taxonomy" id="643562"/>
    <lineage>
        <taxon>Bacteria</taxon>
        <taxon>Pseudomonadati</taxon>
        <taxon>Thermodesulfobacteriota</taxon>
        <taxon>Desulfovibrionia</taxon>
        <taxon>Desulfovibrionales</taxon>
        <taxon>Desulfovibrionaceae</taxon>
    </lineage>
</organism>
<keyword evidence="4" id="KW-1278">Translocase</keyword>
<dbReference type="PANTHER" id="PTHR42794">
    <property type="entry name" value="HEMIN IMPORT ATP-BINDING PROTEIN HMUV"/>
    <property type="match status" value="1"/>
</dbReference>
<dbReference type="STRING" id="643562.Daes_2293"/>
<dbReference type="PROSITE" id="PS50893">
    <property type="entry name" value="ABC_TRANSPORTER_2"/>
    <property type="match status" value="1"/>
</dbReference>
<name>E6VTE0_PSEA9</name>
<dbReference type="Proteomes" id="UP000002191">
    <property type="component" value="Chromosome"/>
</dbReference>
<dbReference type="Gene3D" id="3.40.50.300">
    <property type="entry name" value="P-loop containing nucleotide triphosphate hydrolases"/>
    <property type="match status" value="1"/>
</dbReference>
<feature type="domain" description="ABC transporter" evidence="6">
    <location>
        <begin position="7"/>
        <end position="243"/>
    </location>
</feature>
<evidence type="ECO:0000256" key="5">
    <source>
        <dbReference type="ARBA" id="ARBA00037066"/>
    </source>
</evidence>
<keyword evidence="1" id="KW-0813">Transport</keyword>
<dbReference type="SMART" id="SM00382">
    <property type="entry name" value="AAA"/>
    <property type="match status" value="1"/>
</dbReference>
<dbReference type="KEGG" id="das:Daes_2293"/>
<protein>
    <submittedName>
        <fullName evidence="7">ABC transporter related protein</fullName>
    </submittedName>
</protein>
<dbReference type="RefSeq" id="WP_013515211.1">
    <property type="nucleotide sequence ID" value="NC_014844.1"/>
</dbReference>
<evidence type="ECO:0000256" key="2">
    <source>
        <dbReference type="ARBA" id="ARBA00022741"/>
    </source>
</evidence>
<dbReference type="InterPro" id="IPR003593">
    <property type="entry name" value="AAA+_ATPase"/>
</dbReference>
<dbReference type="Pfam" id="PF00005">
    <property type="entry name" value="ABC_tran"/>
    <property type="match status" value="1"/>
</dbReference>
<dbReference type="CDD" id="cd03214">
    <property type="entry name" value="ABC_Iron-Siderophores_B12_Hemin"/>
    <property type="match status" value="1"/>
</dbReference>
<dbReference type="eggNOG" id="COG1120">
    <property type="taxonomic scope" value="Bacteria"/>
</dbReference>
<dbReference type="GO" id="GO:0016887">
    <property type="term" value="F:ATP hydrolysis activity"/>
    <property type="evidence" value="ECO:0007669"/>
    <property type="project" value="InterPro"/>
</dbReference>
<keyword evidence="3" id="KW-0067">ATP-binding</keyword>
<reference evidence="7 8" key="2">
    <citation type="journal article" date="2014" name="Genome Announc.">
        <title>Complete Genome Sequence of the Subsurface, Mesophilic Sulfate-Reducing Bacterium Desulfovibrio aespoeensis Aspo-2.</title>
        <authorList>
            <person name="Pedersen K."/>
            <person name="Bengtsson A."/>
            <person name="Edlund J."/>
            <person name="Rabe L."/>
            <person name="Hazen T."/>
            <person name="Chakraborty R."/>
            <person name="Goodwin L."/>
            <person name="Shapiro N."/>
        </authorList>
    </citation>
    <scope>NUCLEOTIDE SEQUENCE [LARGE SCALE GENOMIC DNA]</scope>
    <source>
        <strain evidence="8">ATCC 700646 / DSM 10631 / Aspo-2</strain>
    </source>
</reference>